<comment type="caution">
    <text evidence="2">The sequence shown here is derived from an EMBL/GenBank/DDBJ whole genome shotgun (WGS) entry which is preliminary data.</text>
</comment>
<dbReference type="AlphaFoldDB" id="A0A7W9E287"/>
<dbReference type="EMBL" id="JACHCE010000009">
    <property type="protein sequence ID" value="MBB5638500.1"/>
    <property type="molecule type" value="Genomic_DNA"/>
</dbReference>
<keyword evidence="1" id="KW-0812">Transmembrane</keyword>
<organism evidence="2 3">
    <name type="scientific">Pedobacter cryoconitis</name>
    <dbReference type="NCBI Taxonomy" id="188932"/>
    <lineage>
        <taxon>Bacteria</taxon>
        <taxon>Pseudomonadati</taxon>
        <taxon>Bacteroidota</taxon>
        <taxon>Sphingobacteriia</taxon>
        <taxon>Sphingobacteriales</taxon>
        <taxon>Sphingobacteriaceae</taxon>
        <taxon>Pedobacter</taxon>
    </lineage>
</organism>
<feature type="transmembrane region" description="Helical" evidence="1">
    <location>
        <begin position="31"/>
        <end position="51"/>
    </location>
</feature>
<evidence type="ECO:0000256" key="1">
    <source>
        <dbReference type="SAM" id="Phobius"/>
    </source>
</evidence>
<proteinExistence type="predicted"/>
<evidence type="ECO:0000313" key="3">
    <source>
        <dbReference type="Proteomes" id="UP000537204"/>
    </source>
</evidence>
<feature type="transmembrane region" description="Helical" evidence="1">
    <location>
        <begin position="71"/>
        <end position="99"/>
    </location>
</feature>
<reference evidence="2 3" key="1">
    <citation type="submission" date="2020-08" db="EMBL/GenBank/DDBJ databases">
        <title>Genomic Encyclopedia of Type Strains, Phase IV (KMG-V): Genome sequencing to study the core and pangenomes of soil and plant-associated prokaryotes.</title>
        <authorList>
            <person name="Whitman W."/>
        </authorList>
    </citation>
    <scope>NUCLEOTIDE SEQUENCE [LARGE SCALE GENOMIC DNA]</scope>
    <source>
        <strain evidence="2 3">S3M1</strain>
    </source>
</reference>
<name>A0A7W9E287_9SPHI</name>
<dbReference type="Proteomes" id="UP000537204">
    <property type="component" value="Unassembled WGS sequence"/>
</dbReference>
<sequence>MGISINGVMGHIYYYEFISFPRVEFNSNQRVYFRLVLWAFVVLCHFIMFILPFLIKKSYFNKALFFAPLTYFVFMGIVNPFYGILLIPALIIWLICLWINKNRKVGDGY</sequence>
<protein>
    <submittedName>
        <fullName evidence="2">Uncharacterized protein</fullName>
    </submittedName>
</protein>
<evidence type="ECO:0000313" key="2">
    <source>
        <dbReference type="EMBL" id="MBB5638500.1"/>
    </source>
</evidence>
<keyword evidence="1" id="KW-1133">Transmembrane helix</keyword>
<accession>A0A7W9E287</accession>
<keyword evidence="1" id="KW-0472">Membrane</keyword>
<gene>
    <name evidence="2" type="ORF">HDE68_004432</name>
</gene>